<protein>
    <recommendedName>
        <fullName evidence="1">CSN8/PSMD8/EIF3K domain-containing protein</fullName>
    </recommendedName>
</protein>
<keyword evidence="3" id="KW-1185">Reference proteome</keyword>
<dbReference type="Proteomes" id="UP000521872">
    <property type="component" value="Unassembled WGS sequence"/>
</dbReference>
<feature type="domain" description="CSN8/PSMD8/EIF3K" evidence="1">
    <location>
        <begin position="121"/>
        <end position="260"/>
    </location>
</feature>
<dbReference type="Pfam" id="PF10075">
    <property type="entry name" value="CSN8_PSD8_EIF3K"/>
    <property type="match status" value="1"/>
</dbReference>
<evidence type="ECO:0000313" key="3">
    <source>
        <dbReference type="Proteomes" id="UP000521872"/>
    </source>
</evidence>
<evidence type="ECO:0000313" key="2">
    <source>
        <dbReference type="EMBL" id="KAF4614634.1"/>
    </source>
</evidence>
<reference evidence="2 3" key="1">
    <citation type="submission" date="2019-12" db="EMBL/GenBank/DDBJ databases">
        <authorList>
            <person name="Floudas D."/>
            <person name="Bentzer J."/>
            <person name="Ahren D."/>
            <person name="Johansson T."/>
            <person name="Persson P."/>
            <person name="Tunlid A."/>
        </authorList>
    </citation>
    <scope>NUCLEOTIDE SEQUENCE [LARGE SCALE GENOMIC DNA]</scope>
    <source>
        <strain evidence="2 3">CBS 102.39</strain>
    </source>
</reference>
<dbReference type="EMBL" id="JAACJL010000044">
    <property type="protein sequence ID" value="KAF4614634.1"/>
    <property type="molecule type" value="Genomic_DNA"/>
</dbReference>
<gene>
    <name evidence="2" type="ORF">D9613_003189</name>
</gene>
<sequence>MVEWDGVQETTLALLPPAWSNTHLCFTFNVLITMSNGPPTPPATTPAELQDEARLATTEASMSGAADAAPILQGIPEIYQSALPAMIEAIGRNDYKQLVKIAEHTDCTTPNGRQSSRLLIVAPMVLGHLILDDLTLARYALVRLPDHLLSLPISRALISLVTVTTKRQHAAVYAQATSLQNLVLKADYLDKDLVSMITALLAAFTEHFRLRTFALLSKAYVSLPLSLASTYFSLPSEQIIQVAQEHWWSYDASSEIFTPKAAPRTQSTPKPLKTSSLSTFHFVADSVARLEG</sequence>
<comment type="caution">
    <text evidence="2">The sequence shown here is derived from an EMBL/GenBank/DDBJ whole genome shotgun (WGS) entry which is preliminary data.</text>
</comment>
<accession>A0A8H4QPI4</accession>
<organism evidence="2 3">
    <name type="scientific">Agrocybe pediades</name>
    <dbReference type="NCBI Taxonomy" id="84607"/>
    <lineage>
        <taxon>Eukaryota</taxon>
        <taxon>Fungi</taxon>
        <taxon>Dikarya</taxon>
        <taxon>Basidiomycota</taxon>
        <taxon>Agaricomycotina</taxon>
        <taxon>Agaricomycetes</taxon>
        <taxon>Agaricomycetidae</taxon>
        <taxon>Agaricales</taxon>
        <taxon>Agaricineae</taxon>
        <taxon>Strophariaceae</taxon>
        <taxon>Agrocybe</taxon>
    </lineage>
</organism>
<evidence type="ECO:0000259" key="1">
    <source>
        <dbReference type="Pfam" id="PF10075"/>
    </source>
</evidence>
<dbReference type="InterPro" id="IPR033464">
    <property type="entry name" value="CSN8_PSD8_EIF3K"/>
</dbReference>
<dbReference type="AlphaFoldDB" id="A0A8H4QPI4"/>
<proteinExistence type="predicted"/>
<name>A0A8H4QPI4_9AGAR</name>